<dbReference type="EMBL" id="CAEZUL010000064">
    <property type="protein sequence ID" value="CAB4600057.1"/>
    <property type="molecule type" value="Genomic_DNA"/>
</dbReference>
<protein>
    <submittedName>
        <fullName evidence="3">Unannotated protein</fullName>
    </submittedName>
</protein>
<dbReference type="Gene3D" id="3.40.1620.10">
    <property type="entry name" value="YefM-like domain"/>
    <property type="match status" value="1"/>
</dbReference>
<dbReference type="InterPro" id="IPR036165">
    <property type="entry name" value="YefM-like_sf"/>
</dbReference>
<dbReference type="AlphaFoldDB" id="A0A6J6HZU1"/>
<evidence type="ECO:0000256" key="1">
    <source>
        <dbReference type="ARBA" id="ARBA00009981"/>
    </source>
</evidence>
<proteinExistence type="inferred from homology"/>
<name>A0A6J6HZU1_9ZZZZ</name>
<evidence type="ECO:0000313" key="2">
    <source>
        <dbReference type="EMBL" id="CAB4600057.1"/>
    </source>
</evidence>
<reference evidence="3" key="1">
    <citation type="submission" date="2020-05" db="EMBL/GenBank/DDBJ databases">
        <authorList>
            <person name="Chiriac C."/>
            <person name="Salcher M."/>
            <person name="Ghai R."/>
            <person name="Kavagutti S V."/>
        </authorList>
    </citation>
    <scope>NUCLEOTIDE SEQUENCE</scope>
</reference>
<sequence>MAVIGMREFRSALATYIRRAQMGERVVVTVDGAPVAQLSNMGSDYAGITIADLVARGTVLPPRRRGDWVPSEPLTLYTGARVDRALHQIRI</sequence>
<evidence type="ECO:0000313" key="3">
    <source>
        <dbReference type="EMBL" id="CAB4617997.1"/>
    </source>
</evidence>
<dbReference type="EMBL" id="CAEZUZ010000099">
    <property type="protein sequence ID" value="CAB4617997.1"/>
    <property type="molecule type" value="Genomic_DNA"/>
</dbReference>
<dbReference type="NCBIfam" id="TIGR01552">
    <property type="entry name" value="phd_fam"/>
    <property type="match status" value="1"/>
</dbReference>
<comment type="similarity">
    <text evidence="1">Belongs to the phD/YefM antitoxin family.</text>
</comment>
<dbReference type="SUPFAM" id="SSF143120">
    <property type="entry name" value="YefM-like"/>
    <property type="match status" value="1"/>
</dbReference>
<gene>
    <name evidence="2" type="ORF">UFOPK1808_00700</name>
    <name evidence="3" type="ORF">UFOPK1889_00687</name>
</gene>
<organism evidence="3">
    <name type="scientific">freshwater metagenome</name>
    <dbReference type="NCBI Taxonomy" id="449393"/>
    <lineage>
        <taxon>unclassified sequences</taxon>
        <taxon>metagenomes</taxon>
        <taxon>ecological metagenomes</taxon>
    </lineage>
</organism>
<accession>A0A6J6HZU1</accession>